<evidence type="ECO:0000256" key="8">
    <source>
        <dbReference type="ARBA" id="ARBA00023306"/>
    </source>
</evidence>
<dbReference type="InterPro" id="IPR001986">
    <property type="entry name" value="Enolpyruvate_Tfrase_dom"/>
</dbReference>
<comment type="catalytic activity">
    <reaction evidence="15">
        <text>phosphoenolpyruvate + UDP-N-acetyl-alpha-D-glucosamine = UDP-N-acetyl-3-O-(1-carboxyvinyl)-alpha-D-glucosamine + phosphate</text>
        <dbReference type="Rhea" id="RHEA:18681"/>
        <dbReference type="ChEBI" id="CHEBI:43474"/>
        <dbReference type="ChEBI" id="CHEBI:57705"/>
        <dbReference type="ChEBI" id="CHEBI:58702"/>
        <dbReference type="ChEBI" id="CHEBI:68483"/>
        <dbReference type="EC" id="2.5.1.7"/>
    </reaction>
</comment>
<proteinExistence type="inferred from homology"/>
<evidence type="ECO:0000256" key="15">
    <source>
        <dbReference type="ARBA" id="ARBA00047527"/>
    </source>
</evidence>
<evidence type="ECO:0000256" key="2">
    <source>
        <dbReference type="ARBA" id="ARBA00004752"/>
    </source>
</evidence>
<gene>
    <name evidence="17" type="ORF">C095_11935</name>
</gene>
<evidence type="ECO:0000256" key="14">
    <source>
        <dbReference type="ARBA" id="ARBA00042842"/>
    </source>
</evidence>
<evidence type="ECO:0000256" key="1">
    <source>
        <dbReference type="ARBA" id="ARBA00004496"/>
    </source>
</evidence>
<reference evidence="17 18" key="1">
    <citation type="submission" date="2013-08" db="EMBL/GenBank/DDBJ databases">
        <title>An opportunistic ruminal bacterium that causes liver abscesses in cattle.</title>
        <authorList>
            <person name="Benahmed F.H."/>
            <person name="Rasmussen M."/>
            <person name="Harbottle H."/>
            <person name="Soppet D."/>
            <person name="Nagaraja T.G."/>
            <person name="Davidson M."/>
        </authorList>
    </citation>
    <scope>NUCLEOTIDE SEQUENCE [LARGE SCALE GENOMIC DNA]</scope>
    <source>
        <strain evidence="17 18">B35</strain>
    </source>
</reference>
<name>A0A0B4ETD3_9FUSO</name>
<evidence type="ECO:0000256" key="3">
    <source>
        <dbReference type="ARBA" id="ARBA00022490"/>
    </source>
</evidence>
<dbReference type="EC" id="2.5.1.7" evidence="11"/>
<dbReference type="SUPFAM" id="SSF55205">
    <property type="entry name" value="EPT/RTPC-like"/>
    <property type="match status" value="1"/>
</dbReference>
<evidence type="ECO:0000313" key="17">
    <source>
        <dbReference type="EMBL" id="KID48104.1"/>
    </source>
</evidence>
<dbReference type="GO" id="GO:0071555">
    <property type="term" value="P:cell wall organization"/>
    <property type="evidence" value="ECO:0007669"/>
    <property type="project" value="UniProtKB-KW"/>
</dbReference>
<evidence type="ECO:0000256" key="5">
    <source>
        <dbReference type="ARBA" id="ARBA00022679"/>
    </source>
</evidence>
<evidence type="ECO:0000256" key="10">
    <source>
        <dbReference type="ARBA" id="ARBA00038367"/>
    </source>
</evidence>
<dbReference type="Pfam" id="PF00275">
    <property type="entry name" value="EPSP_synthase"/>
    <property type="match status" value="1"/>
</dbReference>
<dbReference type="PANTHER" id="PTHR43783:SF1">
    <property type="entry name" value="UDP-N-ACETYLGLUCOSAMINE 1-CARBOXYVINYLTRANSFERASE"/>
    <property type="match status" value="1"/>
</dbReference>
<comment type="caution">
    <text evidence="17">The sequence shown here is derived from an EMBL/GenBank/DDBJ whole genome shotgun (WGS) entry which is preliminary data.</text>
</comment>
<sequence>MVEAFQIIGGKDLVGELTVEGSKNSTLPIMIATLVAKGRYVLKNVPNLRDIRTLVKLLESLGLQITKLEDHSYEIINTGLSNLEASYDLVKK</sequence>
<accession>A0A0B4ETD3</accession>
<dbReference type="PANTHER" id="PTHR43783">
    <property type="entry name" value="UDP-N-ACETYLGLUCOSAMINE 1-CARBOXYVINYLTRANSFERASE"/>
    <property type="match status" value="1"/>
</dbReference>
<dbReference type="GO" id="GO:0005737">
    <property type="term" value="C:cytoplasm"/>
    <property type="evidence" value="ECO:0007669"/>
    <property type="project" value="UniProtKB-SubCell"/>
</dbReference>
<evidence type="ECO:0000313" key="18">
    <source>
        <dbReference type="Proteomes" id="UP000031184"/>
    </source>
</evidence>
<dbReference type="InterPro" id="IPR013792">
    <property type="entry name" value="RNA3'P_cycl/enolpyr_Trfase_a/b"/>
</dbReference>
<keyword evidence="6" id="KW-0133">Cell shape</keyword>
<evidence type="ECO:0000256" key="13">
    <source>
        <dbReference type="ARBA" id="ARBA00042443"/>
    </source>
</evidence>
<dbReference type="Proteomes" id="UP000031184">
    <property type="component" value="Unassembled WGS sequence"/>
</dbReference>
<dbReference type="GO" id="GO:0051301">
    <property type="term" value="P:cell division"/>
    <property type="evidence" value="ECO:0007669"/>
    <property type="project" value="UniProtKB-KW"/>
</dbReference>
<organism evidence="17 18">
    <name type="scientific">Fusobacterium necrophorum subsp. funduliforme B35</name>
    <dbReference type="NCBI Taxonomy" id="1226633"/>
    <lineage>
        <taxon>Bacteria</taxon>
        <taxon>Fusobacteriati</taxon>
        <taxon>Fusobacteriota</taxon>
        <taxon>Fusobacteriia</taxon>
        <taxon>Fusobacteriales</taxon>
        <taxon>Fusobacteriaceae</taxon>
        <taxon>Fusobacterium</taxon>
    </lineage>
</organism>
<evidence type="ECO:0000256" key="12">
    <source>
        <dbReference type="ARBA" id="ARBA00039754"/>
    </source>
</evidence>
<dbReference type="GO" id="GO:0009252">
    <property type="term" value="P:peptidoglycan biosynthetic process"/>
    <property type="evidence" value="ECO:0007669"/>
    <property type="project" value="UniProtKB-KW"/>
</dbReference>
<evidence type="ECO:0000256" key="4">
    <source>
        <dbReference type="ARBA" id="ARBA00022618"/>
    </source>
</evidence>
<dbReference type="InterPro" id="IPR036968">
    <property type="entry name" value="Enolpyruvate_Tfrase_sf"/>
</dbReference>
<comment type="subcellular location">
    <subcellularLocation>
        <location evidence="1">Cytoplasm</location>
    </subcellularLocation>
</comment>
<keyword evidence="7" id="KW-0573">Peptidoglycan synthesis</keyword>
<protein>
    <recommendedName>
        <fullName evidence="12">UDP-N-acetylglucosamine 1-carboxyvinyltransferase</fullName>
        <ecNumber evidence="11">2.5.1.7</ecNumber>
    </recommendedName>
    <alternativeName>
        <fullName evidence="13">Enoylpyruvate transferase</fullName>
    </alternativeName>
    <alternativeName>
        <fullName evidence="14">UDP-N-acetylglucosamine enolpyruvyl transferase</fullName>
    </alternativeName>
</protein>
<dbReference type="GO" id="GO:0008760">
    <property type="term" value="F:UDP-N-acetylglucosamine 1-carboxyvinyltransferase activity"/>
    <property type="evidence" value="ECO:0007669"/>
    <property type="project" value="UniProtKB-EC"/>
</dbReference>
<evidence type="ECO:0000256" key="7">
    <source>
        <dbReference type="ARBA" id="ARBA00022984"/>
    </source>
</evidence>
<dbReference type="Gene3D" id="3.65.10.10">
    <property type="entry name" value="Enolpyruvate transferase domain"/>
    <property type="match status" value="2"/>
</dbReference>
<dbReference type="AlphaFoldDB" id="A0A0B4ETD3"/>
<evidence type="ECO:0000256" key="9">
    <source>
        <dbReference type="ARBA" id="ARBA00023316"/>
    </source>
</evidence>
<comment type="similarity">
    <text evidence="10">Belongs to the EPSP synthase family. MurA subfamily.</text>
</comment>
<keyword evidence="5 17" id="KW-0808">Transferase</keyword>
<feature type="domain" description="Enolpyruvate transferase" evidence="16">
    <location>
        <begin position="9"/>
        <end position="90"/>
    </location>
</feature>
<comment type="pathway">
    <text evidence="2">Cell wall biogenesis; peptidoglycan biosynthesis.</text>
</comment>
<evidence type="ECO:0000256" key="6">
    <source>
        <dbReference type="ARBA" id="ARBA00022960"/>
    </source>
</evidence>
<dbReference type="PATRIC" id="fig|1226633.4.peg.2405"/>
<evidence type="ECO:0000259" key="16">
    <source>
        <dbReference type="Pfam" id="PF00275"/>
    </source>
</evidence>
<dbReference type="EMBL" id="AUZI01000032">
    <property type="protein sequence ID" value="KID48104.1"/>
    <property type="molecule type" value="Genomic_DNA"/>
</dbReference>
<dbReference type="GO" id="GO:0008360">
    <property type="term" value="P:regulation of cell shape"/>
    <property type="evidence" value="ECO:0007669"/>
    <property type="project" value="UniProtKB-KW"/>
</dbReference>
<keyword evidence="3" id="KW-0963">Cytoplasm</keyword>
<keyword evidence="8" id="KW-0131">Cell cycle</keyword>
<dbReference type="InterPro" id="IPR050068">
    <property type="entry name" value="MurA_subfamily"/>
</dbReference>
<keyword evidence="4" id="KW-0132">Cell division</keyword>
<evidence type="ECO:0000256" key="11">
    <source>
        <dbReference type="ARBA" id="ARBA00039108"/>
    </source>
</evidence>
<keyword evidence="9" id="KW-0961">Cell wall biogenesis/degradation</keyword>